<reference evidence="1" key="2">
    <citation type="submission" date="2025-03" db="EMBL/GenBank/DDBJ databases">
        <authorList>
            <consortium name="ELIXIR-Norway"/>
            <consortium name="Elixir Norway"/>
        </authorList>
    </citation>
    <scope>NUCLEOTIDE SEQUENCE</scope>
</reference>
<gene>
    <name evidence="1" type="ORF">MRATA1EN22A_LOCUS10626</name>
</gene>
<reference evidence="1" key="1">
    <citation type="submission" date="2023-05" db="EMBL/GenBank/DDBJ databases">
        <authorList>
            <consortium name="ELIXIR-Norway"/>
        </authorList>
    </citation>
    <scope>NUCLEOTIDE SEQUENCE</scope>
</reference>
<evidence type="ECO:0000313" key="1">
    <source>
        <dbReference type="EMBL" id="CAN0005301.1"/>
    </source>
</evidence>
<protein>
    <submittedName>
        <fullName evidence="1">Uncharacterized protein</fullName>
    </submittedName>
</protein>
<feature type="non-terminal residue" evidence="1">
    <location>
        <position position="75"/>
    </location>
</feature>
<dbReference type="EMBL" id="OX596104">
    <property type="protein sequence ID" value="CAN0005301.1"/>
    <property type="molecule type" value="Genomic_DNA"/>
</dbReference>
<proteinExistence type="predicted"/>
<evidence type="ECO:0000313" key="2">
    <source>
        <dbReference type="Proteomes" id="UP001162501"/>
    </source>
</evidence>
<accession>A0AC59YV82</accession>
<dbReference type="Proteomes" id="UP001162501">
    <property type="component" value="Chromosome 20"/>
</dbReference>
<organism evidence="1 2">
    <name type="scientific">Rangifer tarandus platyrhynchus</name>
    <name type="common">Svalbard reindeer</name>
    <dbReference type="NCBI Taxonomy" id="3082113"/>
    <lineage>
        <taxon>Eukaryota</taxon>
        <taxon>Metazoa</taxon>
        <taxon>Chordata</taxon>
        <taxon>Craniata</taxon>
        <taxon>Vertebrata</taxon>
        <taxon>Euteleostomi</taxon>
        <taxon>Mammalia</taxon>
        <taxon>Eutheria</taxon>
        <taxon>Laurasiatheria</taxon>
        <taxon>Artiodactyla</taxon>
        <taxon>Ruminantia</taxon>
        <taxon>Pecora</taxon>
        <taxon>Cervidae</taxon>
        <taxon>Odocoileinae</taxon>
        <taxon>Rangifer</taxon>
    </lineage>
</organism>
<feature type="non-terminal residue" evidence="1">
    <location>
        <position position="1"/>
    </location>
</feature>
<name>A0AC59YV82_RANTA</name>
<sequence length="75" mass="8262">PRPRARPHPPRTRPHPPRTRPFRRAHSEEPSPTGPPPVAPVPPLPWGALRRASALDWTPGSSHFGADPAQRPRPA</sequence>